<dbReference type="OrthoDB" id="2647594at2759"/>
<comment type="similarity">
    <text evidence="1">Belongs to the flavin-dependent halogenase family.</text>
</comment>
<gene>
    <name evidence="2" type="ORF">RirG_073550</name>
</gene>
<proteinExistence type="inferred from homology"/>
<dbReference type="PANTHER" id="PTHR43747:SF1">
    <property type="entry name" value="SLR1998 PROTEIN"/>
    <property type="match status" value="1"/>
</dbReference>
<reference evidence="2 3" key="1">
    <citation type="submission" date="2014-02" db="EMBL/GenBank/DDBJ databases">
        <title>Single nucleus genome sequencing reveals high similarity among nuclei of an endomycorrhizal fungus.</title>
        <authorList>
            <person name="Lin K."/>
            <person name="Geurts R."/>
            <person name="Zhang Z."/>
            <person name="Limpens E."/>
            <person name="Saunders D.G."/>
            <person name="Mu D."/>
            <person name="Pang E."/>
            <person name="Cao H."/>
            <person name="Cha H."/>
            <person name="Lin T."/>
            <person name="Zhou Q."/>
            <person name="Shang Y."/>
            <person name="Li Y."/>
            <person name="Ivanov S."/>
            <person name="Sharma T."/>
            <person name="Velzen R.V."/>
            <person name="Ruijter N.D."/>
            <person name="Aanen D.K."/>
            <person name="Win J."/>
            <person name="Kamoun S."/>
            <person name="Bisseling T."/>
            <person name="Huang S."/>
        </authorList>
    </citation>
    <scope>NUCLEOTIDE SEQUENCE [LARGE SCALE GENOMIC DNA]</scope>
    <source>
        <strain evidence="3">DAOM197198w</strain>
    </source>
</reference>
<dbReference type="InterPro" id="IPR006905">
    <property type="entry name" value="Flavin_halogenase"/>
</dbReference>
<dbReference type="GO" id="GO:0004497">
    <property type="term" value="F:monooxygenase activity"/>
    <property type="evidence" value="ECO:0007669"/>
    <property type="project" value="InterPro"/>
</dbReference>
<dbReference type="Proteomes" id="UP000022910">
    <property type="component" value="Unassembled WGS sequence"/>
</dbReference>
<dbReference type="InterPro" id="IPR036188">
    <property type="entry name" value="FAD/NAD-bd_sf"/>
</dbReference>
<name>A0A015JXA9_RHIIW</name>
<dbReference type="PANTHER" id="PTHR43747">
    <property type="entry name" value="FAD-BINDING PROTEIN"/>
    <property type="match status" value="1"/>
</dbReference>
<sequence>MIIAQWIFLDNLRDSLHNEHQATFDVVIIGGGIAGSCTAIRLAQLFNSAASTWRKILVIHERTTNTGTFKVGESLPGEAKPILSSLGVFEAVDNDAIQGKHNYCYGNSSAWGSDELHDMSTIINAYGEGFHLNRFLFDETCYYQ</sequence>
<dbReference type="Pfam" id="PF04820">
    <property type="entry name" value="Trp_halogenase"/>
    <property type="match status" value="1"/>
</dbReference>
<evidence type="ECO:0000256" key="1">
    <source>
        <dbReference type="ARBA" id="ARBA00005706"/>
    </source>
</evidence>
<dbReference type="SUPFAM" id="SSF51905">
    <property type="entry name" value="FAD/NAD(P)-binding domain"/>
    <property type="match status" value="1"/>
</dbReference>
<evidence type="ECO:0000313" key="3">
    <source>
        <dbReference type="Proteomes" id="UP000022910"/>
    </source>
</evidence>
<accession>A0A015JXA9</accession>
<dbReference type="AlphaFoldDB" id="A0A015JXA9"/>
<dbReference type="Gene3D" id="3.50.50.60">
    <property type="entry name" value="FAD/NAD(P)-binding domain"/>
    <property type="match status" value="1"/>
</dbReference>
<organism evidence="2 3">
    <name type="scientific">Rhizophagus irregularis (strain DAOM 197198w)</name>
    <name type="common">Glomus intraradices</name>
    <dbReference type="NCBI Taxonomy" id="1432141"/>
    <lineage>
        <taxon>Eukaryota</taxon>
        <taxon>Fungi</taxon>
        <taxon>Fungi incertae sedis</taxon>
        <taxon>Mucoromycota</taxon>
        <taxon>Glomeromycotina</taxon>
        <taxon>Glomeromycetes</taxon>
        <taxon>Glomerales</taxon>
        <taxon>Glomeraceae</taxon>
        <taxon>Rhizophagus</taxon>
    </lineage>
</organism>
<keyword evidence="3" id="KW-1185">Reference proteome</keyword>
<protein>
    <submittedName>
        <fullName evidence="2">Uncharacterized protein</fullName>
    </submittedName>
</protein>
<comment type="caution">
    <text evidence="2">The sequence shown here is derived from an EMBL/GenBank/DDBJ whole genome shotgun (WGS) entry which is preliminary data.</text>
</comment>
<dbReference type="Gene3D" id="3.30.9.100">
    <property type="match status" value="1"/>
</dbReference>
<dbReference type="EMBL" id="JEMT01015824">
    <property type="protein sequence ID" value="EXX71990.1"/>
    <property type="molecule type" value="Genomic_DNA"/>
</dbReference>
<evidence type="ECO:0000313" key="2">
    <source>
        <dbReference type="EMBL" id="EXX71990.1"/>
    </source>
</evidence>
<dbReference type="InterPro" id="IPR050816">
    <property type="entry name" value="Flavin-dep_Halogenase_NPB"/>
</dbReference>
<dbReference type="HOGENOM" id="CLU_1797506_0_0_1"/>